<reference evidence="8" key="1">
    <citation type="journal article" date="2020" name="Stud. Mycol.">
        <title>101 Dothideomycetes genomes: a test case for predicting lifestyles and emergence of pathogens.</title>
        <authorList>
            <person name="Haridas S."/>
            <person name="Albert R."/>
            <person name="Binder M."/>
            <person name="Bloem J."/>
            <person name="Labutti K."/>
            <person name="Salamov A."/>
            <person name="Andreopoulos B."/>
            <person name="Baker S."/>
            <person name="Barry K."/>
            <person name="Bills G."/>
            <person name="Bluhm B."/>
            <person name="Cannon C."/>
            <person name="Castanera R."/>
            <person name="Culley D."/>
            <person name="Daum C."/>
            <person name="Ezra D."/>
            <person name="Gonzalez J."/>
            <person name="Henrissat B."/>
            <person name="Kuo A."/>
            <person name="Liang C."/>
            <person name="Lipzen A."/>
            <person name="Lutzoni F."/>
            <person name="Magnuson J."/>
            <person name="Mondo S."/>
            <person name="Nolan M."/>
            <person name="Ohm R."/>
            <person name="Pangilinan J."/>
            <person name="Park H.-J."/>
            <person name="Ramirez L."/>
            <person name="Alfaro M."/>
            <person name="Sun H."/>
            <person name="Tritt A."/>
            <person name="Yoshinaga Y."/>
            <person name="Zwiers L.-H."/>
            <person name="Turgeon B."/>
            <person name="Goodwin S."/>
            <person name="Spatafora J."/>
            <person name="Crous P."/>
            <person name="Grigoriev I."/>
        </authorList>
    </citation>
    <scope>NUCLEOTIDE SEQUENCE</scope>
    <source>
        <strain evidence="8">CBS 116435</strain>
    </source>
</reference>
<evidence type="ECO:0000313" key="8">
    <source>
        <dbReference type="EMBL" id="KAF2717883.1"/>
    </source>
</evidence>
<proteinExistence type="inferred from homology"/>
<keyword evidence="5" id="KW-0687">Ribonucleoprotein</keyword>
<keyword evidence="4" id="KW-0496">Mitochondrion</keyword>
<comment type="similarity">
    <text evidence="2">Belongs to the mitochondrion-specific ribosomal protein mL49 family.</text>
</comment>
<accession>A0A9P4ULJ5</accession>
<dbReference type="InterPro" id="IPR007740">
    <property type="entry name" value="Ribosomal_mL49"/>
</dbReference>
<dbReference type="PANTHER" id="PTHR13477">
    <property type="entry name" value="MITOCHONDRIAL 39S RIBOSOMAL PROTEIN L49"/>
    <property type="match status" value="1"/>
</dbReference>
<dbReference type="GO" id="GO:0003735">
    <property type="term" value="F:structural constituent of ribosome"/>
    <property type="evidence" value="ECO:0007669"/>
    <property type="project" value="InterPro"/>
</dbReference>
<dbReference type="GO" id="GO:0006412">
    <property type="term" value="P:translation"/>
    <property type="evidence" value="ECO:0007669"/>
    <property type="project" value="InterPro"/>
</dbReference>
<gene>
    <name evidence="8" type="ORF">K431DRAFT_254447</name>
</gene>
<evidence type="ECO:0000256" key="3">
    <source>
        <dbReference type="ARBA" id="ARBA00022980"/>
    </source>
</evidence>
<comment type="caution">
    <text evidence="8">The sequence shown here is derived from an EMBL/GenBank/DDBJ whole genome shotgun (WGS) entry which is preliminary data.</text>
</comment>
<dbReference type="OrthoDB" id="19439at2759"/>
<dbReference type="EMBL" id="MU003834">
    <property type="protein sequence ID" value="KAF2717883.1"/>
    <property type="molecule type" value="Genomic_DNA"/>
</dbReference>
<dbReference type="Proteomes" id="UP000799441">
    <property type="component" value="Unassembled WGS sequence"/>
</dbReference>
<keyword evidence="9" id="KW-1185">Reference proteome</keyword>
<keyword evidence="3" id="KW-0689">Ribosomal protein</keyword>
<feature type="region of interest" description="Disordered" evidence="7">
    <location>
        <begin position="40"/>
        <end position="99"/>
    </location>
</feature>
<dbReference type="Gene3D" id="3.30.780.10">
    <property type="entry name" value="SUI1-like domain"/>
    <property type="match status" value="1"/>
</dbReference>
<dbReference type="AlphaFoldDB" id="A0A9P4ULJ5"/>
<evidence type="ECO:0000313" key="9">
    <source>
        <dbReference type="Proteomes" id="UP000799441"/>
    </source>
</evidence>
<name>A0A9P4ULJ5_9PEZI</name>
<evidence type="ECO:0000256" key="4">
    <source>
        <dbReference type="ARBA" id="ARBA00023128"/>
    </source>
</evidence>
<dbReference type="Pfam" id="PF05046">
    <property type="entry name" value="Img2"/>
    <property type="match status" value="1"/>
</dbReference>
<evidence type="ECO:0000256" key="6">
    <source>
        <dbReference type="ARBA" id="ARBA00035191"/>
    </source>
</evidence>
<evidence type="ECO:0000256" key="7">
    <source>
        <dbReference type="SAM" id="MobiDB-lite"/>
    </source>
</evidence>
<dbReference type="GO" id="GO:0005762">
    <property type="term" value="C:mitochondrial large ribosomal subunit"/>
    <property type="evidence" value="ECO:0007669"/>
    <property type="project" value="TreeGrafter"/>
</dbReference>
<evidence type="ECO:0000256" key="1">
    <source>
        <dbReference type="ARBA" id="ARBA00004173"/>
    </source>
</evidence>
<evidence type="ECO:0000256" key="2">
    <source>
        <dbReference type="ARBA" id="ARBA00005677"/>
    </source>
</evidence>
<dbReference type="PANTHER" id="PTHR13477:SF0">
    <property type="entry name" value="LARGE RIBOSOMAL SUBUNIT PROTEIN ML49"/>
    <property type="match status" value="1"/>
</dbReference>
<feature type="non-terminal residue" evidence="8">
    <location>
        <position position="203"/>
    </location>
</feature>
<organism evidence="8 9">
    <name type="scientific">Polychaeton citri CBS 116435</name>
    <dbReference type="NCBI Taxonomy" id="1314669"/>
    <lineage>
        <taxon>Eukaryota</taxon>
        <taxon>Fungi</taxon>
        <taxon>Dikarya</taxon>
        <taxon>Ascomycota</taxon>
        <taxon>Pezizomycotina</taxon>
        <taxon>Dothideomycetes</taxon>
        <taxon>Dothideomycetidae</taxon>
        <taxon>Capnodiales</taxon>
        <taxon>Capnodiaceae</taxon>
        <taxon>Polychaeton</taxon>
    </lineage>
</organism>
<evidence type="ECO:0000256" key="5">
    <source>
        <dbReference type="ARBA" id="ARBA00023274"/>
    </source>
</evidence>
<comment type="subcellular location">
    <subcellularLocation>
        <location evidence="1">Mitochondrion</location>
    </subcellularLocation>
</comment>
<sequence>MAKLIPSMPFLRPMGLPRPQTVRHFLRFSTTTSCSGQSQAVKSLQEDPNLVASRTAPDTYPPRSLKSLPRPKESKASHRTAHPRVDRRYPTRNPTHNQIAPQKLLPEPVQFLPEQQCAPNLSYFVTRTPSRELPIYNLRKRGGNMLLTRVKKIDGDVEALKDELRSVLSLGEKEAVVNKLTRHVVLRGHHKVAVEKFLRERKF</sequence>
<protein>
    <recommendedName>
        <fullName evidence="6">Large ribosomal subunit protein mL49</fullName>
    </recommendedName>
</protein>